<accession>A0A1I2HMY4</accession>
<dbReference type="CDD" id="cd00886">
    <property type="entry name" value="MogA_MoaB"/>
    <property type="match status" value="1"/>
</dbReference>
<evidence type="ECO:0000256" key="1">
    <source>
        <dbReference type="ARBA" id="ARBA00005046"/>
    </source>
</evidence>
<dbReference type="RefSeq" id="WP_093919815.1">
    <property type="nucleotide sequence ID" value="NZ_FONW01000004.1"/>
</dbReference>
<evidence type="ECO:0000313" key="5">
    <source>
        <dbReference type="Proteomes" id="UP000198964"/>
    </source>
</evidence>
<feature type="domain" description="MOSC" evidence="3">
    <location>
        <begin position="23"/>
        <end position="149"/>
    </location>
</feature>
<name>A0A1I2HMY4_9BACT</name>
<dbReference type="PANTHER" id="PTHR43764:SF1">
    <property type="entry name" value="MOLYBDOPTERIN MOLYBDOTRANSFERASE"/>
    <property type="match status" value="1"/>
</dbReference>
<protein>
    <submittedName>
        <fullName evidence="4">Molybdenum cofactor synthesis domain-containing protein</fullName>
    </submittedName>
</protein>
<proteinExistence type="predicted"/>
<dbReference type="Gene3D" id="3.40.980.10">
    <property type="entry name" value="MoaB/Mog-like domain"/>
    <property type="match status" value="1"/>
</dbReference>
<dbReference type="Proteomes" id="UP000198964">
    <property type="component" value="Unassembled WGS sequence"/>
</dbReference>
<dbReference type="InterPro" id="IPR036425">
    <property type="entry name" value="MoaB/Mog-like_dom_sf"/>
</dbReference>
<dbReference type="GO" id="GO:0030170">
    <property type="term" value="F:pyridoxal phosphate binding"/>
    <property type="evidence" value="ECO:0007669"/>
    <property type="project" value="InterPro"/>
</dbReference>
<keyword evidence="5" id="KW-1185">Reference proteome</keyword>
<dbReference type="SUPFAM" id="SSF53218">
    <property type="entry name" value="Molybdenum cofactor biosynthesis proteins"/>
    <property type="match status" value="1"/>
</dbReference>
<dbReference type="NCBIfam" id="TIGR00177">
    <property type="entry name" value="molyb_syn"/>
    <property type="match status" value="1"/>
</dbReference>
<dbReference type="Pfam" id="PF00994">
    <property type="entry name" value="MoCF_biosynth"/>
    <property type="match status" value="1"/>
</dbReference>
<gene>
    <name evidence="4" type="ORF">SAMN05216283_104131</name>
</gene>
<dbReference type="GO" id="GO:0030151">
    <property type="term" value="F:molybdenum ion binding"/>
    <property type="evidence" value="ECO:0007669"/>
    <property type="project" value="InterPro"/>
</dbReference>
<dbReference type="Pfam" id="PF03473">
    <property type="entry name" value="MOSC"/>
    <property type="match status" value="1"/>
</dbReference>
<dbReference type="Gene3D" id="2.40.33.20">
    <property type="entry name" value="PK beta-barrel domain-like"/>
    <property type="match status" value="1"/>
</dbReference>
<comment type="pathway">
    <text evidence="1">Cofactor biosynthesis; molybdopterin biosynthesis.</text>
</comment>
<sequence length="314" mass="35105">MIQAPQNIRVLSVNLSEKKGTIKLPVDKIQLTNIGVVGDAHSGNWHRQVSLLANESIEKFEQEAGRAIKYGEFAENITTQGLLLHKTRPLDRFVGKELELEVTQIGKKCHGDNCSIFREVGNCVMPKEGIFARVIRHGMLKAGDELHYTPRLIRVKIITLSDRASRGEYQDKSGPQIKHLTQTHFNTIGRPSQFEQVLLPDDAEQLNYHLETGIQNKADIIFTTGGTGIGARDLTPEVVRPFLDKEIPGIMELIRMKYGQEKPAALLSRGIAGVKNNTLVYTLPGSVKAVTEYCREILPTLEHSLYMLHGIDNH</sequence>
<dbReference type="InterPro" id="IPR051920">
    <property type="entry name" value="MPT_Adenylyltrnsfr/MoaC-Rel"/>
</dbReference>
<dbReference type="InterPro" id="IPR005302">
    <property type="entry name" value="MoCF_Sase_C"/>
</dbReference>
<organism evidence="4 5">
    <name type="scientific">Sunxiuqinia elliptica</name>
    <dbReference type="NCBI Taxonomy" id="655355"/>
    <lineage>
        <taxon>Bacteria</taxon>
        <taxon>Pseudomonadati</taxon>
        <taxon>Bacteroidota</taxon>
        <taxon>Bacteroidia</taxon>
        <taxon>Marinilabiliales</taxon>
        <taxon>Prolixibacteraceae</taxon>
        <taxon>Sunxiuqinia</taxon>
    </lineage>
</organism>
<keyword evidence="2" id="KW-0501">Molybdenum cofactor biosynthesis</keyword>
<dbReference type="InterPro" id="IPR001453">
    <property type="entry name" value="MoaB/Mog_dom"/>
</dbReference>
<dbReference type="GO" id="GO:0006777">
    <property type="term" value="P:Mo-molybdopterin cofactor biosynthetic process"/>
    <property type="evidence" value="ECO:0007669"/>
    <property type="project" value="UniProtKB-KW"/>
</dbReference>
<dbReference type="SMART" id="SM00852">
    <property type="entry name" value="MoCF_biosynth"/>
    <property type="match status" value="1"/>
</dbReference>
<dbReference type="STRING" id="655355.SAMN05216283_104131"/>
<dbReference type="InterPro" id="IPR011037">
    <property type="entry name" value="Pyrv_Knase-like_insert_dom_sf"/>
</dbReference>
<evidence type="ECO:0000313" key="4">
    <source>
        <dbReference type="EMBL" id="SFF30197.1"/>
    </source>
</evidence>
<dbReference type="PANTHER" id="PTHR43764">
    <property type="entry name" value="MOLYBDENUM COFACTOR BIOSYNTHESIS"/>
    <property type="match status" value="1"/>
</dbReference>
<reference evidence="4 5" key="1">
    <citation type="submission" date="2016-10" db="EMBL/GenBank/DDBJ databases">
        <authorList>
            <person name="de Groot N.N."/>
        </authorList>
    </citation>
    <scope>NUCLEOTIDE SEQUENCE [LARGE SCALE GENOMIC DNA]</scope>
    <source>
        <strain evidence="4 5">CGMCC 1.9156</strain>
    </source>
</reference>
<dbReference type="AlphaFoldDB" id="A0A1I2HMY4"/>
<evidence type="ECO:0000259" key="3">
    <source>
        <dbReference type="PROSITE" id="PS51340"/>
    </source>
</evidence>
<dbReference type="PROSITE" id="PS51340">
    <property type="entry name" value="MOSC"/>
    <property type="match status" value="1"/>
</dbReference>
<evidence type="ECO:0000256" key="2">
    <source>
        <dbReference type="ARBA" id="ARBA00023150"/>
    </source>
</evidence>
<dbReference type="EMBL" id="FONW01000004">
    <property type="protein sequence ID" value="SFF30197.1"/>
    <property type="molecule type" value="Genomic_DNA"/>
</dbReference>
<dbReference type="SUPFAM" id="SSF50800">
    <property type="entry name" value="PK beta-barrel domain-like"/>
    <property type="match status" value="1"/>
</dbReference>
<dbReference type="GO" id="GO:0003824">
    <property type="term" value="F:catalytic activity"/>
    <property type="evidence" value="ECO:0007669"/>
    <property type="project" value="InterPro"/>
</dbReference>